<reference evidence="2 3" key="1">
    <citation type="submission" date="2017-10" db="EMBL/GenBank/DDBJ databases">
        <title>Complete Genome Sequence of Mesoplasma entomophilum.</title>
        <authorList>
            <person name="Knight T.F."/>
            <person name="Citino T."/>
            <person name="Rubinstein R."/>
            <person name="Neuschaefer Z."/>
        </authorList>
    </citation>
    <scope>NUCLEOTIDE SEQUENCE [LARGE SCALE GENOMIC DNA]</scope>
    <source>
        <strain evidence="2 3">TAC</strain>
    </source>
</reference>
<evidence type="ECO:0000256" key="1">
    <source>
        <dbReference type="SAM" id="Coils"/>
    </source>
</evidence>
<protein>
    <submittedName>
        <fullName evidence="2">Uncharacterized protein</fullName>
    </submittedName>
</protein>
<evidence type="ECO:0000313" key="2">
    <source>
        <dbReference type="EMBL" id="ATQ35612.1"/>
    </source>
</evidence>
<dbReference type="RefSeq" id="WP_099651286.1">
    <property type="nucleotide sequence ID" value="NZ_CP024411.1"/>
</dbReference>
<name>A0A3S5Y034_9MOLU</name>
<organism evidence="2 3">
    <name type="scientific">Mesoplasma entomophilum</name>
    <dbReference type="NCBI Taxonomy" id="2149"/>
    <lineage>
        <taxon>Bacteria</taxon>
        <taxon>Bacillati</taxon>
        <taxon>Mycoplasmatota</taxon>
        <taxon>Mollicutes</taxon>
        <taxon>Entomoplasmatales</taxon>
        <taxon>Entomoplasmataceae</taxon>
        <taxon>Mesoplasma</taxon>
    </lineage>
</organism>
<dbReference type="Proteomes" id="UP000232226">
    <property type="component" value="Chromosome"/>
</dbReference>
<sequence length="351" mass="39335">MASKINIDHINEIYSDTWKFESLLKSGKYYPIFANELRQEGGAFKSKVLMPLMLLAKTGKTWSQEDGIPVTDSHEKVVEVELNQIFNSHTKIDKANVPADPSTWAGNKAKTITLQEGQELDTYTLKAIAEGVSKKITAPAELNKDTIVDFFTELESEAEERKYSLEDAIIFISPKVRNMIIKAKLECVDRNVENTSVKITEVLGYNVVVAPIHKLGYDFIALPPQAYAWALAIHTELQSYEYTQGNFIGQIATVVNEFYGSNVAMPEMVIGIPVADTGNESFKDNLIETKERIKELENLLAIAKEDIQLSEEEKNKVEEEKAELLAKVESLEKEVVKNKKNNASSSEEKPA</sequence>
<feature type="coiled-coil region" evidence="1">
    <location>
        <begin position="279"/>
        <end position="348"/>
    </location>
</feature>
<dbReference type="KEGG" id="ment:CS528_02465"/>
<accession>A0A3S5Y034</accession>
<evidence type="ECO:0000313" key="3">
    <source>
        <dbReference type="Proteomes" id="UP000232226"/>
    </source>
</evidence>
<dbReference type="AlphaFoldDB" id="A0A3S5Y034"/>
<gene>
    <name evidence="2" type="ORF">CS528_02465</name>
</gene>
<dbReference type="EMBL" id="CP024411">
    <property type="protein sequence ID" value="ATQ35612.1"/>
    <property type="molecule type" value="Genomic_DNA"/>
</dbReference>
<keyword evidence="3" id="KW-1185">Reference proteome</keyword>
<keyword evidence="1" id="KW-0175">Coiled coil</keyword>
<proteinExistence type="predicted"/>